<evidence type="ECO:0000313" key="3">
    <source>
        <dbReference type="Proteomes" id="UP001219525"/>
    </source>
</evidence>
<accession>A0AAD6V308</accession>
<sequence length="459" mass="51606">MSSARVADRARITEIEGEIAEIGGEIESVSERLAHLRLSVQTLRSEEANIRERLSSYDDPASILPAEIVSEIFVHVLPAYPICPPLAGKYSPTQLTHICRQWREIAMSTPLLWRAIRIPFLHDESRASDLVFFVETWLCRSGSCPLSIDIKEPIGLERTFLEGVIGAIVPHPMRWQYLSLSLSESGWCDELLELIQPVPMPLLYEMKLRFDGSGWDPETMPPSLPTAFREAPGLRSMTLENFTFPSIGFPWWQLTSLGLEGIVLSDCTKVLRQTVNLVHCKLSPDGDESSIDSQPQPDTRLPRLESLELVQYIYGDELPLVEYLGTFNVPALLRLKLEVSEYEFDRHRAFHSLSAFIAKTGCNLQELRIISPSDCPSRQLANYRTELAYIPRVFYNDISLDEECETSSSDSEDEVWDETSDESSENRNFRKLLLSVSADGGAAPPESSIHVGGCWTVAA</sequence>
<evidence type="ECO:0008006" key="4">
    <source>
        <dbReference type="Google" id="ProtNLM"/>
    </source>
</evidence>
<dbReference type="EMBL" id="JARJCW010000060">
    <property type="protein sequence ID" value="KAJ7201146.1"/>
    <property type="molecule type" value="Genomic_DNA"/>
</dbReference>
<proteinExistence type="predicted"/>
<keyword evidence="3" id="KW-1185">Reference proteome</keyword>
<reference evidence="2" key="1">
    <citation type="submission" date="2023-03" db="EMBL/GenBank/DDBJ databases">
        <title>Massive genome expansion in bonnet fungi (Mycena s.s.) driven by repeated elements and novel gene families across ecological guilds.</title>
        <authorList>
            <consortium name="Lawrence Berkeley National Laboratory"/>
            <person name="Harder C.B."/>
            <person name="Miyauchi S."/>
            <person name="Viragh M."/>
            <person name="Kuo A."/>
            <person name="Thoen E."/>
            <person name="Andreopoulos B."/>
            <person name="Lu D."/>
            <person name="Skrede I."/>
            <person name="Drula E."/>
            <person name="Henrissat B."/>
            <person name="Morin E."/>
            <person name="Kohler A."/>
            <person name="Barry K."/>
            <person name="LaButti K."/>
            <person name="Morin E."/>
            <person name="Salamov A."/>
            <person name="Lipzen A."/>
            <person name="Mereny Z."/>
            <person name="Hegedus B."/>
            <person name="Baldrian P."/>
            <person name="Stursova M."/>
            <person name="Weitz H."/>
            <person name="Taylor A."/>
            <person name="Grigoriev I.V."/>
            <person name="Nagy L.G."/>
            <person name="Martin F."/>
            <person name="Kauserud H."/>
        </authorList>
    </citation>
    <scope>NUCLEOTIDE SEQUENCE</scope>
    <source>
        <strain evidence="2">9144</strain>
    </source>
</reference>
<dbReference type="Proteomes" id="UP001219525">
    <property type="component" value="Unassembled WGS sequence"/>
</dbReference>
<feature type="region of interest" description="Disordered" evidence="1">
    <location>
        <begin position="405"/>
        <end position="426"/>
    </location>
</feature>
<dbReference type="AlphaFoldDB" id="A0AAD6V308"/>
<evidence type="ECO:0000256" key="1">
    <source>
        <dbReference type="SAM" id="MobiDB-lite"/>
    </source>
</evidence>
<name>A0AAD6V308_9AGAR</name>
<feature type="compositionally biased region" description="Acidic residues" evidence="1">
    <location>
        <begin position="405"/>
        <end position="423"/>
    </location>
</feature>
<organism evidence="2 3">
    <name type="scientific">Mycena pura</name>
    <dbReference type="NCBI Taxonomy" id="153505"/>
    <lineage>
        <taxon>Eukaryota</taxon>
        <taxon>Fungi</taxon>
        <taxon>Dikarya</taxon>
        <taxon>Basidiomycota</taxon>
        <taxon>Agaricomycotina</taxon>
        <taxon>Agaricomycetes</taxon>
        <taxon>Agaricomycetidae</taxon>
        <taxon>Agaricales</taxon>
        <taxon>Marasmiineae</taxon>
        <taxon>Mycenaceae</taxon>
        <taxon>Mycena</taxon>
    </lineage>
</organism>
<comment type="caution">
    <text evidence="2">The sequence shown here is derived from an EMBL/GenBank/DDBJ whole genome shotgun (WGS) entry which is preliminary data.</text>
</comment>
<protein>
    <recommendedName>
        <fullName evidence="4">F-box domain-containing protein</fullName>
    </recommendedName>
</protein>
<gene>
    <name evidence="2" type="ORF">GGX14DRAFT_659303</name>
</gene>
<evidence type="ECO:0000313" key="2">
    <source>
        <dbReference type="EMBL" id="KAJ7201146.1"/>
    </source>
</evidence>
<dbReference type="Gene3D" id="1.20.1280.50">
    <property type="match status" value="1"/>
</dbReference>